<dbReference type="AlphaFoldDB" id="A0AAQ4EBD5"/>
<evidence type="ECO:0000313" key="2">
    <source>
        <dbReference type="EMBL" id="KAK8771908.1"/>
    </source>
</evidence>
<proteinExistence type="predicted"/>
<organism evidence="2 3">
    <name type="scientific">Amblyomma americanum</name>
    <name type="common">Lone star tick</name>
    <dbReference type="NCBI Taxonomy" id="6943"/>
    <lineage>
        <taxon>Eukaryota</taxon>
        <taxon>Metazoa</taxon>
        <taxon>Ecdysozoa</taxon>
        <taxon>Arthropoda</taxon>
        <taxon>Chelicerata</taxon>
        <taxon>Arachnida</taxon>
        <taxon>Acari</taxon>
        <taxon>Parasitiformes</taxon>
        <taxon>Ixodida</taxon>
        <taxon>Ixodoidea</taxon>
        <taxon>Ixodidae</taxon>
        <taxon>Amblyomminae</taxon>
        <taxon>Amblyomma</taxon>
    </lineage>
</organism>
<reference evidence="2 3" key="1">
    <citation type="journal article" date="2023" name="Arcadia Sci">
        <title>De novo assembly of a long-read Amblyomma americanum tick genome.</title>
        <authorList>
            <person name="Chou S."/>
            <person name="Poskanzer K.E."/>
            <person name="Rollins M."/>
            <person name="Thuy-Boun P.S."/>
        </authorList>
    </citation>
    <scope>NUCLEOTIDE SEQUENCE [LARGE SCALE GENOMIC DNA]</scope>
    <source>
        <strain evidence="2">F_SG_1</strain>
        <tissue evidence="2">Salivary glands</tissue>
    </source>
</reference>
<feature type="compositionally biased region" description="Basic and acidic residues" evidence="1">
    <location>
        <begin position="80"/>
        <end position="92"/>
    </location>
</feature>
<name>A0AAQ4EBD5_AMBAM</name>
<accession>A0AAQ4EBD5</accession>
<dbReference type="EMBL" id="JARKHS020019119">
    <property type="protein sequence ID" value="KAK8771908.1"/>
    <property type="molecule type" value="Genomic_DNA"/>
</dbReference>
<dbReference type="Proteomes" id="UP001321473">
    <property type="component" value="Unassembled WGS sequence"/>
</dbReference>
<sequence length="115" mass="12130">MGEPGTASERSGPGQAGQLQTGWSQCSHGAAVRRILWISTVASMVSAMSLSGTAGYTPKTVPRQPSGRDASTGLTGTLRSDLRPMRPARDSSKATSAAMMLRRRLILTSRTPGRE</sequence>
<feature type="region of interest" description="Disordered" evidence="1">
    <location>
        <begin position="51"/>
        <end position="96"/>
    </location>
</feature>
<comment type="caution">
    <text evidence="2">The sequence shown here is derived from an EMBL/GenBank/DDBJ whole genome shotgun (WGS) entry which is preliminary data.</text>
</comment>
<evidence type="ECO:0000256" key="1">
    <source>
        <dbReference type="SAM" id="MobiDB-lite"/>
    </source>
</evidence>
<feature type="region of interest" description="Disordered" evidence="1">
    <location>
        <begin position="1"/>
        <end position="24"/>
    </location>
</feature>
<evidence type="ECO:0000313" key="3">
    <source>
        <dbReference type="Proteomes" id="UP001321473"/>
    </source>
</evidence>
<gene>
    <name evidence="2" type="ORF">V5799_024846</name>
</gene>
<keyword evidence="3" id="KW-1185">Reference proteome</keyword>
<protein>
    <submittedName>
        <fullName evidence="2">Uncharacterized protein</fullName>
    </submittedName>
</protein>